<evidence type="ECO:0000256" key="2">
    <source>
        <dbReference type="ARBA" id="ARBA00023012"/>
    </source>
</evidence>
<accession>A0A557QG66</accession>
<dbReference type="InterPro" id="IPR011006">
    <property type="entry name" value="CheY-like_superfamily"/>
</dbReference>
<dbReference type="InterPro" id="IPR001610">
    <property type="entry name" value="PAC"/>
</dbReference>
<dbReference type="SUPFAM" id="SSF55073">
    <property type="entry name" value="Nucleotide cyclase"/>
    <property type="match status" value="1"/>
</dbReference>
<dbReference type="Gene3D" id="2.10.70.100">
    <property type="match status" value="1"/>
</dbReference>
<dbReference type="EMBL" id="VMNK01000018">
    <property type="protein sequence ID" value="TVO51898.1"/>
    <property type="molecule type" value="Genomic_DNA"/>
</dbReference>
<feature type="domain" description="Response regulatory" evidence="7">
    <location>
        <begin position="9"/>
        <end position="123"/>
    </location>
</feature>
<dbReference type="FunFam" id="3.20.20.450:FF:000001">
    <property type="entry name" value="Cyclic di-GMP phosphodiesterase yahA"/>
    <property type="match status" value="1"/>
</dbReference>
<dbReference type="SUPFAM" id="SSF141868">
    <property type="entry name" value="EAL domain-like"/>
    <property type="match status" value="1"/>
</dbReference>
<dbReference type="PROSITE" id="PS50887">
    <property type="entry name" value="GGDEF"/>
    <property type="match status" value="1"/>
</dbReference>
<dbReference type="Pfam" id="PF08447">
    <property type="entry name" value="PAS_3"/>
    <property type="match status" value="1"/>
</dbReference>
<dbReference type="SMART" id="SM00267">
    <property type="entry name" value="GGDEF"/>
    <property type="match status" value="1"/>
</dbReference>
<evidence type="ECO:0000259" key="8">
    <source>
        <dbReference type="PROSITE" id="PS50113"/>
    </source>
</evidence>
<dbReference type="InterPro" id="IPR013655">
    <property type="entry name" value="PAS_fold_3"/>
</dbReference>
<evidence type="ECO:0000256" key="1">
    <source>
        <dbReference type="ARBA" id="ARBA00022553"/>
    </source>
</evidence>
<dbReference type="PANTHER" id="PTHR44757">
    <property type="entry name" value="DIGUANYLATE CYCLASE DGCP"/>
    <property type="match status" value="1"/>
</dbReference>
<name>A0A557QG66_9RHOO</name>
<keyword evidence="12" id="KW-1185">Reference proteome</keyword>
<dbReference type="InterPro" id="IPR000160">
    <property type="entry name" value="GGDEF_dom"/>
</dbReference>
<evidence type="ECO:0000256" key="5">
    <source>
        <dbReference type="ARBA" id="ARBA00023163"/>
    </source>
</evidence>
<evidence type="ECO:0000259" key="9">
    <source>
        <dbReference type="PROSITE" id="PS50883"/>
    </source>
</evidence>
<dbReference type="Proteomes" id="UP000319502">
    <property type="component" value="Unassembled WGS sequence"/>
</dbReference>
<dbReference type="InterPro" id="IPR000014">
    <property type="entry name" value="PAS"/>
</dbReference>
<dbReference type="SUPFAM" id="SSF52172">
    <property type="entry name" value="CheY-like"/>
    <property type="match status" value="1"/>
</dbReference>
<gene>
    <name evidence="11" type="ORF">FHP91_18535</name>
</gene>
<sequence length="713" mass="77939">MTEIERSARLLVVDDDDVTRMLACAALEEAGFQVAEAADGEAGLTRFGEFHPDLILLDVLMPGIDGFETCRRLRQQGVRVPVIMLTGLEDTASIELAYDSGATDFIPKPINWTLLRHRVRYALRAADAVDSLLRSERNLSAAQEIARIGSWEWDLSTDRFHRSDNYCALFGEDATSFGKGLSALIERVHPGDRERVCKSLDSVCDGQRYALEYRILRADGQVCTAHEMAVPLSDANGRVVQVQGTLQDISDRVAAEQRIRQLAYFDDLTGLPNRVHFREALQSALLREQARGGHCAVVLINVDRFKRINETLGQDAADRVLQVLALRLGAGHAGTTEDGVAPDRLDAPRMARINADNFALFVEGASGRAAVEAEVQSLLSRAGSAVHMDGQTLNVSFSAGLAFYPKHGDTADTLLKSAEMALGALRRLGEHDAIQCYTEQMKVDAMSRLSMESALREAIDKDQFVLVYQPKVDADRGRIVGGEALVRWHHPTEGVIGPVAFIPLLEEMGLIGHLGQWVLNQACDDLSRWRAAGVPVVPIAVNLSAIQFGRQDLLDSIRDTLDAHEVGADMIELEVTESALMRDTHATAEVLHGLHGLGLSLAVDDFGTGYSSLAYLKRFAVDTLKIDRSFVQDCDGGNHDPAIVRAIIAMARSLGMGLVAEGVETEAQARVLQAHGCPVMQGYLFARPMSEVDFRTALRDGLPGADRFRRAAE</sequence>
<dbReference type="SMART" id="SM00086">
    <property type="entry name" value="PAC"/>
    <property type="match status" value="1"/>
</dbReference>
<proteinExistence type="predicted"/>
<evidence type="ECO:0000256" key="4">
    <source>
        <dbReference type="ARBA" id="ARBA00023125"/>
    </source>
</evidence>
<dbReference type="Pfam" id="PF00072">
    <property type="entry name" value="Response_reg"/>
    <property type="match status" value="1"/>
</dbReference>
<feature type="domain" description="GGDEF" evidence="10">
    <location>
        <begin position="293"/>
        <end position="439"/>
    </location>
</feature>
<dbReference type="OrthoDB" id="9813903at2"/>
<dbReference type="CDD" id="cd01948">
    <property type="entry name" value="EAL"/>
    <property type="match status" value="1"/>
</dbReference>
<dbReference type="PROSITE" id="PS50110">
    <property type="entry name" value="RESPONSE_REGULATORY"/>
    <property type="match status" value="1"/>
</dbReference>
<dbReference type="SMART" id="SM00052">
    <property type="entry name" value="EAL"/>
    <property type="match status" value="1"/>
</dbReference>
<feature type="modified residue" description="4-aspartylphosphate" evidence="6">
    <location>
        <position position="58"/>
    </location>
</feature>
<dbReference type="Gene3D" id="3.20.20.450">
    <property type="entry name" value="EAL domain"/>
    <property type="match status" value="1"/>
</dbReference>
<dbReference type="InterPro" id="IPR052155">
    <property type="entry name" value="Biofilm_reg_signaling"/>
</dbReference>
<dbReference type="Pfam" id="PF00990">
    <property type="entry name" value="GGDEF"/>
    <property type="match status" value="1"/>
</dbReference>
<dbReference type="InterPro" id="IPR043128">
    <property type="entry name" value="Rev_trsase/Diguanyl_cyclase"/>
</dbReference>
<evidence type="ECO:0000256" key="6">
    <source>
        <dbReference type="PROSITE-ProRule" id="PRU00169"/>
    </source>
</evidence>
<dbReference type="FunFam" id="3.40.50.2300:FF:000001">
    <property type="entry name" value="DNA-binding response regulator PhoB"/>
    <property type="match status" value="1"/>
</dbReference>
<dbReference type="NCBIfam" id="TIGR00254">
    <property type="entry name" value="GGDEF"/>
    <property type="match status" value="1"/>
</dbReference>
<dbReference type="SUPFAM" id="SSF55785">
    <property type="entry name" value="PYP-like sensor domain (PAS domain)"/>
    <property type="match status" value="1"/>
</dbReference>
<evidence type="ECO:0000259" key="10">
    <source>
        <dbReference type="PROSITE" id="PS50887"/>
    </source>
</evidence>
<dbReference type="Gene3D" id="3.30.450.20">
    <property type="entry name" value="PAS domain"/>
    <property type="match status" value="1"/>
</dbReference>
<dbReference type="InterPro" id="IPR000700">
    <property type="entry name" value="PAS-assoc_C"/>
</dbReference>
<dbReference type="NCBIfam" id="TIGR00229">
    <property type="entry name" value="sensory_box"/>
    <property type="match status" value="1"/>
</dbReference>
<keyword evidence="5" id="KW-0804">Transcription</keyword>
<feature type="domain" description="EAL" evidence="9">
    <location>
        <begin position="448"/>
        <end position="702"/>
    </location>
</feature>
<dbReference type="Pfam" id="PF00563">
    <property type="entry name" value="EAL"/>
    <property type="match status" value="1"/>
</dbReference>
<dbReference type="PROSITE" id="PS50883">
    <property type="entry name" value="EAL"/>
    <property type="match status" value="1"/>
</dbReference>
<evidence type="ECO:0000259" key="7">
    <source>
        <dbReference type="PROSITE" id="PS50110"/>
    </source>
</evidence>
<dbReference type="CDD" id="cd17574">
    <property type="entry name" value="REC_OmpR"/>
    <property type="match status" value="1"/>
</dbReference>
<dbReference type="PROSITE" id="PS50113">
    <property type="entry name" value="PAC"/>
    <property type="match status" value="1"/>
</dbReference>
<dbReference type="InterPro" id="IPR035965">
    <property type="entry name" value="PAS-like_dom_sf"/>
</dbReference>
<keyword evidence="1 6" id="KW-0597">Phosphoprotein</keyword>
<dbReference type="CDD" id="cd00130">
    <property type="entry name" value="PAS"/>
    <property type="match status" value="1"/>
</dbReference>
<dbReference type="GO" id="GO:0003677">
    <property type="term" value="F:DNA binding"/>
    <property type="evidence" value="ECO:0007669"/>
    <property type="project" value="UniProtKB-KW"/>
</dbReference>
<dbReference type="InterPro" id="IPR001789">
    <property type="entry name" value="Sig_transdc_resp-reg_receiver"/>
</dbReference>
<comment type="caution">
    <text evidence="11">The sequence shown here is derived from an EMBL/GenBank/DDBJ whole genome shotgun (WGS) entry which is preliminary data.</text>
</comment>
<dbReference type="GO" id="GO:0000160">
    <property type="term" value="P:phosphorelay signal transduction system"/>
    <property type="evidence" value="ECO:0007669"/>
    <property type="project" value="UniProtKB-KW"/>
</dbReference>
<keyword evidence="4" id="KW-0238">DNA-binding</keyword>
<organism evidence="11 12">
    <name type="scientific">Denitromonas halophila</name>
    <dbReference type="NCBI Taxonomy" id="1629404"/>
    <lineage>
        <taxon>Bacteria</taxon>
        <taxon>Pseudomonadati</taxon>
        <taxon>Pseudomonadota</taxon>
        <taxon>Betaproteobacteria</taxon>
        <taxon>Rhodocyclales</taxon>
        <taxon>Zoogloeaceae</taxon>
        <taxon>Denitromonas</taxon>
    </lineage>
</organism>
<evidence type="ECO:0000256" key="3">
    <source>
        <dbReference type="ARBA" id="ARBA00023015"/>
    </source>
</evidence>
<evidence type="ECO:0000313" key="12">
    <source>
        <dbReference type="Proteomes" id="UP000319502"/>
    </source>
</evidence>
<reference evidence="11 12" key="1">
    <citation type="submission" date="2019-07" db="EMBL/GenBank/DDBJ databases">
        <title>The pathways for chlorine oxyanion respiration interact through the shared metabolite chlorate.</title>
        <authorList>
            <person name="Barnum T.P."/>
            <person name="Cheng Y."/>
            <person name="Hill K.A."/>
            <person name="Lucas L.N."/>
            <person name="Carlson H.K."/>
            <person name="Coates J.D."/>
        </authorList>
    </citation>
    <scope>NUCLEOTIDE SEQUENCE [LARGE SCALE GENOMIC DNA]</scope>
    <source>
        <strain evidence="11 12">SFB-3</strain>
    </source>
</reference>
<evidence type="ECO:0000313" key="11">
    <source>
        <dbReference type="EMBL" id="TVO51898.1"/>
    </source>
</evidence>
<dbReference type="Gene3D" id="3.40.50.2300">
    <property type="match status" value="1"/>
</dbReference>
<dbReference type="InterPro" id="IPR001633">
    <property type="entry name" value="EAL_dom"/>
</dbReference>
<dbReference type="RefSeq" id="WP_144310989.1">
    <property type="nucleotide sequence ID" value="NZ_VMNK01000018.1"/>
</dbReference>
<dbReference type="InterPro" id="IPR029787">
    <property type="entry name" value="Nucleotide_cyclase"/>
</dbReference>
<protein>
    <submittedName>
        <fullName evidence="11">EAL domain-containing protein</fullName>
    </submittedName>
</protein>
<dbReference type="CDD" id="cd01949">
    <property type="entry name" value="GGDEF"/>
    <property type="match status" value="1"/>
</dbReference>
<dbReference type="PANTHER" id="PTHR44757:SF2">
    <property type="entry name" value="BIOFILM ARCHITECTURE MAINTENANCE PROTEIN MBAA"/>
    <property type="match status" value="1"/>
</dbReference>
<dbReference type="InterPro" id="IPR035919">
    <property type="entry name" value="EAL_sf"/>
</dbReference>
<dbReference type="AlphaFoldDB" id="A0A557QG66"/>
<keyword evidence="3" id="KW-0805">Transcription regulation</keyword>
<dbReference type="SMART" id="SM00448">
    <property type="entry name" value="REC"/>
    <property type="match status" value="1"/>
</dbReference>
<keyword evidence="2" id="KW-0902">Two-component regulatory system</keyword>
<feature type="domain" description="PAC" evidence="8">
    <location>
        <begin position="209"/>
        <end position="261"/>
    </location>
</feature>
<dbReference type="Gene3D" id="3.30.70.270">
    <property type="match status" value="1"/>
</dbReference>